<gene>
    <name evidence="2" type="ORF">N479_05520</name>
</gene>
<dbReference type="SUPFAM" id="SSF56935">
    <property type="entry name" value="Porins"/>
    <property type="match status" value="1"/>
</dbReference>
<dbReference type="AlphaFoldDB" id="A0A0F6AHB9"/>
<evidence type="ECO:0008006" key="4">
    <source>
        <dbReference type="Google" id="ProtNLM"/>
    </source>
</evidence>
<dbReference type="PATRIC" id="fig|1129367.4.peg.724"/>
<name>A0A0F6AHB9_9GAMM</name>
<sequence length="424" mass="48425">MSLMIMNKVTLNMLVAPSMCLLLVGLMSAPIQANAAQHKGQIQASWQSSSAYPSWYAWGASVNRFGQGDDGVNISRALLQSRFELGDSWAAHSSVQYVPDPDAKVGFTELFTEYKPVVEGAYQPQVRIGGFYPKMSLENPDVGWSSPYNYGYSAINAWLGEELRVIGVEASIKRNGKRLAKPSLHNWQWVAGLYKGNDPLGAVLAWRGFAPHDRQSVFNEVLALRPTAGFMTPQLSKQAWQIEPFTEIDGRFGYYIGAHWSYQNRHDLRAYWYDNNGDPEVLSYKTGQYAWDTKFWSLAYKYKITKQTHVIAQAMAGNTAMGVSRGVDNDFDSQFILLTHRWQQFRVSGRIEQFRVQDMDHWAFDPNESDGGAVTVTAKWRYSKHWRFGIEFQYLETKVANRADDNLPTRQLEQLWRLSGEYRF</sequence>
<dbReference type="Proteomes" id="UP000033434">
    <property type="component" value="Unassembled WGS sequence"/>
</dbReference>
<evidence type="ECO:0000256" key="1">
    <source>
        <dbReference type="SAM" id="SignalP"/>
    </source>
</evidence>
<feature type="chain" id="PRO_5002499418" description="Porin domain-containing protein" evidence="1">
    <location>
        <begin position="36"/>
        <end position="424"/>
    </location>
</feature>
<accession>A0A0F6AHB9</accession>
<feature type="signal peptide" evidence="1">
    <location>
        <begin position="1"/>
        <end position="35"/>
    </location>
</feature>
<evidence type="ECO:0000313" key="2">
    <source>
        <dbReference type="EMBL" id="KKE85191.1"/>
    </source>
</evidence>
<dbReference type="EMBL" id="AUXW01000068">
    <property type="protein sequence ID" value="KKE85191.1"/>
    <property type="molecule type" value="Genomic_DNA"/>
</dbReference>
<proteinExistence type="predicted"/>
<keyword evidence="1" id="KW-0732">Signal</keyword>
<reference evidence="2 3" key="1">
    <citation type="journal article" date="2015" name="BMC Genomics">
        <title>Genome mining reveals unlocked bioactive potential of marine Gram-negative bacteria.</title>
        <authorList>
            <person name="Machado H."/>
            <person name="Sonnenschein E.C."/>
            <person name="Melchiorsen J."/>
            <person name="Gram L."/>
        </authorList>
    </citation>
    <scope>NUCLEOTIDE SEQUENCE [LARGE SCALE GENOMIC DNA]</scope>
    <source>
        <strain evidence="2 3">S4054</strain>
    </source>
</reference>
<protein>
    <recommendedName>
        <fullName evidence="4">Porin domain-containing protein</fullName>
    </recommendedName>
</protein>
<comment type="caution">
    <text evidence="2">The sequence shown here is derived from an EMBL/GenBank/DDBJ whole genome shotgun (WGS) entry which is preliminary data.</text>
</comment>
<organism evidence="2 3">
    <name type="scientific">Pseudoalteromonas luteoviolacea S4054</name>
    <dbReference type="NCBI Taxonomy" id="1129367"/>
    <lineage>
        <taxon>Bacteria</taxon>
        <taxon>Pseudomonadati</taxon>
        <taxon>Pseudomonadota</taxon>
        <taxon>Gammaproteobacteria</taxon>
        <taxon>Alteromonadales</taxon>
        <taxon>Pseudoalteromonadaceae</taxon>
        <taxon>Pseudoalteromonas</taxon>
    </lineage>
</organism>
<evidence type="ECO:0000313" key="3">
    <source>
        <dbReference type="Proteomes" id="UP000033434"/>
    </source>
</evidence>